<evidence type="ECO:0000313" key="1">
    <source>
        <dbReference type="EMBL" id="ACO46620.2"/>
    </source>
</evidence>
<dbReference type="AlphaFoldDB" id="C1CWQ3"/>
<protein>
    <submittedName>
        <fullName evidence="1">Uncharacterized protein</fullName>
    </submittedName>
</protein>
<organism evidence="1 2">
    <name type="scientific">Deinococcus deserti (strain DSM 17065 / CIP 109153 / LMG 22923 / VCD115)</name>
    <dbReference type="NCBI Taxonomy" id="546414"/>
    <lineage>
        <taxon>Bacteria</taxon>
        <taxon>Thermotogati</taxon>
        <taxon>Deinococcota</taxon>
        <taxon>Deinococci</taxon>
        <taxon>Deinococcales</taxon>
        <taxon>Deinococcaceae</taxon>
        <taxon>Deinococcus</taxon>
    </lineage>
</organism>
<reference evidence="1 2" key="1">
    <citation type="journal article" date="2009" name="PLoS Genet.">
        <title>Alliance of proteomics and genomics to unravel the specificities of Sahara bacterium Deinococcus deserti.</title>
        <authorList>
            <person name="de Groot A."/>
            <person name="Dulermo R."/>
            <person name="Ortet P."/>
            <person name="Blanchard L."/>
            <person name="Guerin P."/>
            <person name="Fernandez B."/>
            <person name="Vacherie B."/>
            <person name="Dossat C."/>
            <person name="Jolivet E."/>
            <person name="Siguier P."/>
            <person name="Chandler M."/>
            <person name="Barakat M."/>
            <person name="Dedieu A."/>
            <person name="Barbe V."/>
            <person name="Heulin T."/>
            <person name="Sommer S."/>
            <person name="Achouak W."/>
            <person name="Armengaud J."/>
        </authorList>
    </citation>
    <scope>NUCLEOTIDE SEQUENCE [LARGE SCALE GENOMIC DNA]</scope>
    <source>
        <strain evidence="2">DSM 17065 / CIP 109153 / LMG 22923 / VCD115</strain>
    </source>
</reference>
<dbReference type="STRING" id="546414.Deide_16485"/>
<name>C1CWQ3_DEIDV</name>
<keyword evidence="2" id="KW-1185">Reference proteome</keyword>
<proteinExistence type="predicted"/>
<evidence type="ECO:0000313" key="2">
    <source>
        <dbReference type="Proteomes" id="UP000002208"/>
    </source>
</evidence>
<sequence>MKRSTITLFLITVASSQATGTQAQKLSPLYDQYIQAAAQVQTRERAHEDLRLLTRSLGRSYNKAETASKAYVCAIYLEAYLKVHPTLAKADAGMSDFDGTYQELQEDCETWWHETSTDLADESNAARYMADISISDLIIEGGSKQKLAEQTRQVSMGHLGWPMLASTIQLELLLTRYPSYRNQRLELGSTPIGTGARVLADSQAALQTSMAGFARGAQQRRDTAAAEADKDTMSIVNRVLNAYTEMLTEYARAESLLKQKQFKEAGDSFYAVGNSPYTSHLGEQSKLLEKKIRKQVAVGGKTMSFDELVNVTFALAQNAKARGADTRDMENKELAQLRAAWRQAATSSLKGDKLKVYQQVGRPDSVIPQYQLSNSRIKESVAKMVSASAWHHYSWQTRSPQSFSCSVTYFFNGNKLTGARITADPAYIDFTRDCQNRYQLK</sequence>
<dbReference type="EMBL" id="CP001114">
    <property type="protein sequence ID" value="ACO46620.2"/>
    <property type="molecule type" value="Genomic_DNA"/>
</dbReference>
<gene>
    <name evidence="1" type="ordered locus">Deide_16485</name>
</gene>
<dbReference type="Proteomes" id="UP000002208">
    <property type="component" value="Chromosome"/>
</dbReference>
<dbReference type="OrthoDB" id="9801520at2"/>
<dbReference type="HOGENOM" id="CLU_620692_0_0_0"/>
<dbReference type="PaxDb" id="546414-Deide_16485"/>
<dbReference type="KEGG" id="ddr:Deide_16485"/>
<dbReference type="RefSeq" id="WP_041227201.1">
    <property type="nucleotide sequence ID" value="NC_012526.1"/>
</dbReference>
<accession>C1CWQ3</accession>